<evidence type="ECO:0000313" key="1">
    <source>
        <dbReference type="EMBL" id="QGT50643.1"/>
    </source>
</evidence>
<dbReference type="InterPro" id="IPR014057">
    <property type="entry name" value="HI1420"/>
</dbReference>
<dbReference type="PANTHER" id="PTHR40275:SF1">
    <property type="entry name" value="SSL7038 PROTEIN"/>
    <property type="match status" value="1"/>
</dbReference>
<organism evidence="1">
    <name type="scientific">uncultured Elusimicrobia bacterium</name>
    <dbReference type="NCBI Taxonomy" id="699876"/>
    <lineage>
        <taxon>Bacteria</taxon>
        <taxon>Pseudomonadati</taxon>
        <taxon>Elusimicrobiota</taxon>
        <taxon>Elusimicrobia</taxon>
        <taxon>environmental samples</taxon>
    </lineage>
</organism>
<name>A0A650ELY4_9BACT</name>
<proteinExistence type="predicted"/>
<sequence length="105" mass="11452">MTKKPKISFLTLEEVDREFFENKPENIRSFLNVAIEEYMADGDKAAFMDALAVVAKYAGISKVAGKSGLTRQGIYKAVRPGARPAFTTVLDILHGAGFSLKVVKG</sequence>
<dbReference type="AlphaFoldDB" id="A0A650ELY4"/>
<dbReference type="NCBIfam" id="TIGR02684">
    <property type="entry name" value="dnstrm_HI1420"/>
    <property type="match status" value="1"/>
</dbReference>
<dbReference type="PANTHER" id="PTHR40275">
    <property type="entry name" value="SSL7038 PROTEIN"/>
    <property type="match status" value="1"/>
</dbReference>
<accession>A0A650ELY4</accession>
<reference evidence="1" key="1">
    <citation type="journal article" date="2020" name="J. ISSAAS">
        <title>Lactobacilli and other gastrointestinal microbiota of Peromyscus leucopus, reservoir host for agents of Lyme disease and other zoonoses in North America.</title>
        <authorList>
            <person name="Milovic A."/>
            <person name="Bassam K."/>
            <person name="Shao H."/>
            <person name="Chatzistamou I."/>
            <person name="Tufts D.M."/>
            <person name="Diuk-Wasser M."/>
            <person name="Barbour A.G."/>
        </authorList>
    </citation>
    <scope>NUCLEOTIDE SEQUENCE</scope>
    <source>
        <strain evidence="1">LL30</strain>
    </source>
</reference>
<dbReference type="EMBL" id="MN577571">
    <property type="protein sequence ID" value="QGT50643.1"/>
    <property type="molecule type" value="Genomic_DNA"/>
</dbReference>
<evidence type="ECO:0008006" key="2">
    <source>
        <dbReference type="Google" id="ProtNLM"/>
    </source>
</evidence>
<protein>
    <recommendedName>
        <fullName evidence="2">Addiction module antidote protein</fullName>
    </recommendedName>
</protein>
<gene>
    <name evidence="1" type="ORF">Elusimicrob1349_1130</name>
</gene>
<dbReference type="Pfam" id="PF21716">
    <property type="entry name" value="dnstrm_HI1420"/>
    <property type="match status" value="1"/>
</dbReference>